<dbReference type="InterPro" id="IPR000175">
    <property type="entry name" value="Na/ntran_symport"/>
</dbReference>
<feature type="transmembrane region" description="Helical" evidence="6">
    <location>
        <begin position="170"/>
        <end position="189"/>
    </location>
</feature>
<comment type="subcellular location">
    <subcellularLocation>
        <location evidence="1">Membrane</location>
        <topology evidence="1">Multi-pass membrane protein</topology>
    </subcellularLocation>
</comment>
<keyword evidence="4 6" id="KW-1133">Transmembrane helix</keyword>
<organism evidence="7 8">
    <name type="scientific">Treponema saccharophilum DSM 2985</name>
    <dbReference type="NCBI Taxonomy" id="907348"/>
    <lineage>
        <taxon>Bacteria</taxon>
        <taxon>Pseudomonadati</taxon>
        <taxon>Spirochaetota</taxon>
        <taxon>Spirochaetia</taxon>
        <taxon>Spirochaetales</taxon>
        <taxon>Treponemataceae</taxon>
        <taxon>Treponema</taxon>
    </lineage>
</organism>
<keyword evidence="5 6" id="KW-0472">Membrane</keyword>
<protein>
    <submittedName>
        <fullName evidence="7">Sodium:neurotransmitter symporter</fullName>
    </submittedName>
</protein>
<accession>H7EKX1</accession>
<feature type="transmembrane region" description="Helical" evidence="6">
    <location>
        <begin position="402"/>
        <end position="419"/>
    </location>
</feature>
<dbReference type="GO" id="GO:0016020">
    <property type="term" value="C:membrane"/>
    <property type="evidence" value="ECO:0007669"/>
    <property type="project" value="UniProtKB-SubCell"/>
</dbReference>
<dbReference type="PATRIC" id="fig|907348.3.peg.1551"/>
<evidence type="ECO:0000256" key="5">
    <source>
        <dbReference type="ARBA" id="ARBA00023136"/>
    </source>
</evidence>
<dbReference type="SUPFAM" id="SSF161070">
    <property type="entry name" value="SNF-like"/>
    <property type="match status" value="1"/>
</dbReference>
<name>H7EKX1_9SPIR</name>
<dbReference type="InterPro" id="IPR047218">
    <property type="entry name" value="YocR/YhdH-like"/>
</dbReference>
<evidence type="ECO:0000256" key="4">
    <source>
        <dbReference type="ARBA" id="ARBA00022989"/>
    </source>
</evidence>
<evidence type="ECO:0000313" key="8">
    <source>
        <dbReference type="Proteomes" id="UP000003571"/>
    </source>
</evidence>
<evidence type="ECO:0000256" key="6">
    <source>
        <dbReference type="SAM" id="Phobius"/>
    </source>
</evidence>
<evidence type="ECO:0000313" key="7">
    <source>
        <dbReference type="EMBL" id="EIC01696.1"/>
    </source>
</evidence>
<gene>
    <name evidence="7" type="ORF">TresaDRAFT_0985</name>
</gene>
<feature type="transmembrane region" description="Helical" evidence="6">
    <location>
        <begin position="139"/>
        <end position="158"/>
    </location>
</feature>
<feature type="transmembrane region" description="Helical" evidence="6">
    <location>
        <begin position="440"/>
        <end position="458"/>
    </location>
</feature>
<sequence length="466" mass="50578">MSSKNRNTFSTSFGFVLAAAGSAVGLGNIWRFPYLAAKDGGGLFLVMYLVLAVTFGFALLTTEVAIGRKTKQSPLTAYRELHKKWGWLGKVACIIPMLILPYYCVIGGWVLKYALVFLTGKGAAAAGDGYFTSFITAPYSPIVFTVIFLFLSCFIIYRGVKKGIEALSKILMPVLVVLVIGISVFALTMSRTADDGTLRTGLDGLKIFVIPDLTGITANKFMITLMDAMGQLFYSLSVAMGIMIAYGSYVPNKSNLVKSINRIEIFDTAVAILAGVMIIPTVFVFMGKEGIGASGPGLMFVAMPKIFSQMGFIGNIIGAVFFVMVFFAALTSSISILEAVVSSFMDEFKISRRRSVVIEGVLALVLGVIVCLGYNKLYFELALPNGATAQILDVMDYISNNILMPVVSIGTCILVGWIIKPKSMLDEITRNGESFARKNLYVFMVKFLAPVLLIILFLKSLGVLTF</sequence>
<keyword evidence="3 6" id="KW-0812">Transmembrane</keyword>
<keyword evidence="8" id="KW-1185">Reference proteome</keyword>
<dbReference type="PANTHER" id="PTHR42948:SF1">
    <property type="entry name" value="TRANSPORTER"/>
    <property type="match status" value="1"/>
</dbReference>
<keyword evidence="2" id="KW-0813">Transport</keyword>
<evidence type="ECO:0000256" key="3">
    <source>
        <dbReference type="ARBA" id="ARBA00022692"/>
    </source>
</evidence>
<reference evidence="7 8" key="1">
    <citation type="submission" date="2011-09" db="EMBL/GenBank/DDBJ databases">
        <title>The draft genome of Treponema saccharophilum DSM 2985.</title>
        <authorList>
            <consortium name="US DOE Joint Genome Institute (JGI-PGF)"/>
            <person name="Lucas S."/>
            <person name="Copeland A."/>
            <person name="Lapidus A."/>
            <person name="Glavina del Rio T."/>
            <person name="Dalin E."/>
            <person name="Tice H."/>
            <person name="Bruce D."/>
            <person name="Goodwin L."/>
            <person name="Pitluck S."/>
            <person name="Peters L."/>
            <person name="Kyrpides N."/>
            <person name="Mavromatis K."/>
            <person name="Ivanova N."/>
            <person name="Markowitz V."/>
            <person name="Cheng J.-F."/>
            <person name="Hugenholtz P."/>
            <person name="Woyke T."/>
            <person name="Wu D."/>
            <person name="Gronow S."/>
            <person name="Wellnitz S."/>
            <person name="Brambilla E."/>
            <person name="Klenk H.-P."/>
            <person name="Eisen J.A."/>
        </authorList>
    </citation>
    <scope>NUCLEOTIDE SEQUENCE [LARGE SCALE GENOMIC DNA]</scope>
    <source>
        <strain evidence="7 8">DSM 2985</strain>
    </source>
</reference>
<dbReference type="RefSeq" id="WP_002704412.1">
    <property type="nucleotide sequence ID" value="NZ_AGRW01000047.1"/>
</dbReference>
<dbReference type="OrthoDB" id="9762833at2"/>
<evidence type="ECO:0000256" key="1">
    <source>
        <dbReference type="ARBA" id="ARBA00004141"/>
    </source>
</evidence>
<dbReference type="PRINTS" id="PR00176">
    <property type="entry name" value="NANEUSMPORT"/>
</dbReference>
<feature type="transmembrane region" description="Helical" evidence="6">
    <location>
        <begin position="263"/>
        <end position="286"/>
    </location>
</feature>
<dbReference type="EMBL" id="AGRW01000047">
    <property type="protein sequence ID" value="EIC01696.1"/>
    <property type="molecule type" value="Genomic_DNA"/>
</dbReference>
<dbReference type="InterPro" id="IPR037272">
    <property type="entry name" value="SNS_sf"/>
</dbReference>
<dbReference type="PROSITE" id="PS50267">
    <property type="entry name" value="NA_NEUROTRAN_SYMP_3"/>
    <property type="match status" value="1"/>
</dbReference>
<comment type="caution">
    <text evidence="7">The sequence shown here is derived from an EMBL/GenBank/DDBJ whole genome shotgun (WGS) entry which is preliminary data.</text>
</comment>
<feature type="transmembrane region" description="Helical" evidence="6">
    <location>
        <begin position="41"/>
        <end position="66"/>
    </location>
</feature>
<dbReference type="NCBIfam" id="NF037979">
    <property type="entry name" value="Na_transp"/>
    <property type="match status" value="1"/>
</dbReference>
<dbReference type="eggNOG" id="COG0733">
    <property type="taxonomic scope" value="Bacteria"/>
</dbReference>
<evidence type="ECO:0000256" key="2">
    <source>
        <dbReference type="ARBA" id="ARBA00022448"/>
    </source>
</evidence>
<feature type="transmembrane region" description="Helical" evidence="6">
    <location>
        <begin position="87"/>
        <end position="111"/>
    </location>
</feature>
<dbReference type="Pfam" id="PF00209">
    <property type="entry name" value="SNF"/>
    <property type="match status" value="2"/>
</dbReference>
<feature type="transmembrane region" description="Helical" evidence="6">
    <location>
        <begin position="232"/>
        <end position="251"/>
    </location>
</feature>
<proteinExistence type="predicted"/>
<dbReference type="Proteomes" id="UP000003571">
    <property type="component" value="Unassembled WGS sequence"/>
</dbReference>
<feature type="transmembrane region" description="Helical" evidence="6">
    <location>
        <begin position="306"/>
        <end position="336"/>
    </location>
</feature>
<dbReference type="PANTHER" id="PTHR42948">
    <property type="entry name" value="TRANSPORTER"/>
    <property type="match status" value="1"/>
</dbReference>
<dbReference type="STRING" id="907348.TresaDRAFT_0985"/>
<feature type="transmembrane region" description="Helical" evidence="6">
    <location>
        <begin position="356"/>
        <end position="375"/>
    </location>
</feature>
<dbReference type="CDD" id="cd10336">
    <property type="entry name" value="SLC6sbd_Tyt1-Like"/>
    <property type="match status" value="1"/>
</dbReference>
<dbReference type="AlphaFoldDB" id="H7EKX1"/>